<keyword evidence="1" id="KW-0479">Metal-binding</keyword>
<feature type="domain" description="EF-hand" evidence="4">
    <location>
        <begin position="26"/>
        <end position="61"/>
    </location>
</feature>
<dbReference type="SUPFAM" id="SSF47473">
    <property type="entry name" value="EF-hand"/>
    <property type="match status" value="1"/>
</dbReference>
<dbReference type="AlphaFoldDB" id="A0A6J0PIH5"/>
<dbReference type="RefSeq" id="XP_019706118.1">
    <property type="nucleotide sequence ID" value="XM_019850559.2"/>
</dbReference>
<evidence type="ECO:0000259" key="4">
    <source>
        <dbReference type="PROSITE" id="PS50222"/>
    </source>
</evidence>
<keyword evidence="3" id="KW-0106">Calcium</keyword>
<dbReference type="Pfam" id="PF13499">
    <property type="entry name" value="EF-hand_7"/>
    <property type="match status" value="1"/>
</dbReference>
<reference evidence="6" key="1">
    <citation type="submission" date="2025-08" db="UniProtKB">
        <authorList>
            <consortium name="RefSeq"/>
        </authorList>
    </citation>
    <scope>IDENTIFICATION</scope>
</reference>
<feature type="domain" description="EF-hand" evidence="4">
    <location>
        <begin position="63"/>
        <end position="98"/>
    </location>
</feature>
<proteinExistence type="predicted"/>
<dbReference type="InterPro" id="IPR002048">
    <property type="entry name" value="EF_hand_dom"/>
</dbReference>
<protein>
    <submittedName>
        <fullName evidence="6">Calcium-binding protein CML23</fullName>
    </submittedName>
</protein>
<dbReference type="InParanoid" id="A0A6J0PIH5"/>
<evidence type="ECO:0000313" key="5">
    <source>
        <dbReference type="Proteomes" id="UP000504607"/>
    </source>
</evidence>
<accession>A0A6J0PIH5</accession>
<keyword evidence="5" id="KW-1185">Reference proteome</keyword>
<dbReference type="PANTHER" id="PTHR10891">
    <property type="entry name" value="EF-HAND CALCIUM-BINDING DOMAIN CONTAINING PROTEIN"/>
    <property type="match status" value="1"/>
</dbReference>
<gene>
    <name evidence="6" type="primary">LOC105044692</name>
</gene>
<dbReference type="InterPro" id="IPR011992">
    <property type="entry name" value="EF-hand-dom_pair"/>
</dbReference>
<evidence type="ECO:0000256" key="3">
    <source>
        <dbReference type="ARBA" id="ARBA00022837"/>
    </source>
</evidence>
<dbReference type="FunFam" id="1.10.238.10:FF:000178">
    <property type="entry name" value="Calmodulin-2 A"/>
    <property type="match status" value="1"/>
</dbReference>
<evidence type="ECO:0000256" key="1">
    <source>
        <dbReference type="ARBA" id="ARBA00022723"/>
    </source>
</evidence>
<sequence>MAFFLHSKTRKEAAAPLDSLASEKISDHREFEKVFGQFDVDGDGKISPAELRLVMMRTIGEELNLEEAEAVVRAADKDGDGLLDLEEFVGLVGVEEKEEKERELREAFGMYEMEGEGCITIVYSLSYSKDFHYRSIKIDHEQHSSPFP</sequence>
<dbReference type="Gene3D" id="1.10.238.10">
    <property type="entry name" value="EF-hand"/>
    <property type="match status" value="1"/>
</dbReference>
<dbReference type="Proteomes" id="UP000504607">
    <property type="component" value="Chromosome 5"/>
</dbReference>
<name>A0A6J0PIH5_ELAGV</name>
<dbReference type="PROSITE" id="PS00018">
    <property type="entry name" value="EF_HAND_1"/>
    <property type="match status" value="2"/>
</dbReference>
<evidence type="ECO:0000313" key="6">
    <source>
        <dbReference type="RefSeq" id="XP_019706118.1"/>
    </source>
</evidence>
<keyword evidence="2" id="KW-0677">Repeat</keyword>
<dbReference type="GO" id="GO:0005509">
    <property type="term" value="F:calcium ion binding"/>
    <property type="evidence" value="ECO:0007669"/>
    <property type="project" value="InterPro"/>
</dbReference>
<evidence type="ECO:0000256" key="2">
    <source>
        <dbReference type="ARBA" id="ARBA00022737"/>
    </source>
</evidence>
<dbReference type="PROSITE" id="PS50222">
    <property type="entry name" value="EF_HAND_2"/>
    <property type="match status" value="2"/>
</dbReference>
<dbReference type="InterPro" id="IPR018247">
    <property type="entry name" value="EF_Hand_1_Ca_BS"/>
</dbReference>
<dbReference type="SMART" id="SM00054">
    <property type="entry name" value="EFh"/>
    <property type="match status" value="2"/>
</dbReference>
<dbReference type="GO" id="GO:0043226">
    <property type="term" value="C:organelle"/>
    <property type="evidence" value="ECO:0007669"/>
    <property type="project" value="UniProtKB-ARBA"/>
</dbReference>
<dbReference type="CDD" id="cd00051">
    <property type="entry name" value="EFh"/>
    <property type="match status" value="1"/>
</dbReference>
<organism evidence="5 6">
    <name type="scientific">Elaeis guineensis var. tenera</name>
    <name type="common">Oil palm</name>
    <dbReference type="NCBI Taxonomy" id="51953"/>
    <lineage>
        <taxon>Eukaryota</taxon>
        <taxon>Viridiplantae</taxon>
        <taxon>Streptophyta</taxon>
        <taxon>Embryophyta</taxon>
        <taxon>Tracheophyta</taxon>
        <taxon>Spermatophyta</taxon>
        <taxon>Magnoliopsida</taxon>
        <taxon>Liliopsida</taxon>
        <taxon>Arecaceae</taxon>
        <taxon>Arecoideae</taxon>
        <taxon>Cocoseae</taxon>
        <taxon>Elaeidinae</taxon>
        <taxon>Elaeis</taxon>
    </lineage>
</organism>
<dbReference type="InterPro" id="IPR039647">
    <property type="entry name" value="EF_hand_pair_protein_CML-like"/>
</dbReference>